<evidence type="ECO:0000259" key="13">
    <source>
        <dbReference type="PROSITE" id="PS50113"/>
    </source>
</evidence>
<keyword evidence="5" id="KW-0547">Nucleotide-binding</keyword>
<feature type="transmembrane region" description="Helical" evidence="10">
    <location>
        <begin position="12"/>
        <end position="34"/>
    </location>
</feature>
<evidence type="ECO:0000256" key="10">
    <source>
        <dbReference type="SAM" id="Phobius"/>
    </source>
</evidence>
<dbReference type="AlphaFoldDB" id="A0A245ZUX5"/>
<keyword evidence="10" id="KW-0812">Transmembrane</keyword>
<dbReference type="FunFam" id="3.30.450.20:FF:000060">
    <property type="entry name" value="Sensor protein FixL"/>
    <property type="match status" value="1"/>
</dbReference>
<dbReference type="InterPro" id="IPR000014">
    <property type="entry name" value="PAS"/>
</dbReference>
<dbReference type="SMART" id="SM00086">
    <property type="entry name" value="PAC"/>
    <property type="match status" value="3"/>
</dbReference>
<keyword evidence="7" id="KW-0067">ATP-binding</keyword>
<gene>
    <name evidence="14" type="primary">fixL_1</name>
    <name evidence="14" type="ORF">SPDO_04230</name>
</gene>
<dbReference type="InterPro" id="IPR036890">
    <property type="entry name" value="HATPase_C_sf"/>
</dbReference>
<feature type="domain" description="PAS" evidence="12">
    <location>
        <begin position="283"/>
        <end position="334"/>
    </location>
</feature>
<dbReference type="PROSITE" id="PS50109">
    <property type="entry name" value="HIS_KIN"/>
    <property type="match status" value="1"/>
</dbReference>
<feature type="domain" description="PAS" evidence="12">
    <location>
        <begin position="398"/>
        <end position="469"/>
    </location>
</feature>
<dbReference type="InterPro" id="IPR001610">
    <property type="entry name" value="PAC"/>
</dbReference>
<accession>A0A245ZUX5</accession>
<dbReference type="PROSITE" id="PS50112">
    <property type="entry name" value="PAS"/>
    <property type="match status" value="3"/>
</dbReference>
<evidence type="ECO:0000313" key="15">
    <source>
        <dbReference type="Proteomes" id="UP000197290"/>
    </source>
</evidence>
<name>A0A245ZUX5_9SPHN</name>
<dbReference type="Pfam" id="PF08447">
    <property type="entry name" value="PAS_3"/>
    <property type="match status" value="1"/>
</dbReference>
<feature type="domain" description="Histidine kinase" evidence="11">
    <location>
        <begin position="673"/>
        <end position="889"/>
    </location>
</feature>
<organism evidence="14 15">
    <name type="scientific">Sphingomonas dokdonensis</name>
    <dbReference type="NCBI Taxonomy" id="344880"/>
    <lineage>
        <taxon>Bacteria</taxon>
        <taxon>Pseudomonadati</taxon>
        <taxon>Pseudomonadota</taxon>
        <taxon>Alphaproteobacteria</taxon>
        <taxon>Sphingomonadales</taxon>
        <taxon>Sphingomonadaceae</taxon>
        <taxon>Sphingomonas</taxon>
    </lineage>
</organism>
<keyword evidence="10" id="KW-0472">Membrane</keyword>
<evidence type="ECO:0000256" key="4">
    <source>
        <dbReference type="ARBA" id="ARBA00022679"/>
    </source>
</evidence>
<feature type="transmembrane region" description="Helical" evidence="10">
    <location>
        <begin position="256"/>
        <end position="278"/>
    </location>
</feature>
<dbReference type="EMBL" id="NBBI01000001">
    <property type="protein sequence ID" value="OWK33544.1"/>
    <property type="molecule type" value="Genomic_DNA"/>
</dbReference>
<feature type="domain" description="PAC" evidence="13">
    <location>
        <begin position="473"/>
        <end position="525"/>
    </location>
</feature>
<dbReference type="EC" id="2.7.13.3" evidence="2"/>
<dbReference type="InterPro" id="IPR036097">
    <property type="entry name" value="HisK_dim/P_sf"/>
</dbReference>
<evidence type="ECO:0000256" key="7">
    <source>
        <dbReference type="ARBA" id="ARBA00022840"/>
    </source>
</evidence>
<dbReference type="InterPro" id="IPR003594">
    <property type="entry name" value="HATPase_dom"/>
</dbReference>
<evidence type="ECO:0000313" key="14">
    <source>
        <dbReference type="EMBL" id="OWK33544.1"/>
    </source>
</evidence>
<evidence type="ECO:0000259" key="11">
    <source>
        <dbReference type="PROSITE" id="PS50109"/>
    </source>
</evidence>
<evidence type="ECO:0000256" key="1">
    <source>
        <dbReference type="ARBA" id="ARBA00000085"/>
    </source>
</evidence>
<dbReference type="Pfam" id="PF08448">
    <property type="entry name" value="PAS_4"/>
    <property type="match status" value="1"/>
</dbReference>
<dbReference type="Pfam" id="PF00512">
    <property type="entry name" value="HisKA"/>
    <property type="match status" value="1"/>
</dbReference>
<dbReference type="Pfam" id="PF00989">
    <property type="entry name" value="PAS"/>
    <property type="match status" value="1"/>
</dbReference>
<dbReference type="SUPFAM" id="SSF55785">
    <property type="entry name" value="PYP-like sensor domain (PAS domain)"/>
    <property type="match status" value="3"/>
</dbReference>
<evidence type="ECO:0000256" key="5">
    <source>
        <dbReference type="ARBA" id="ARBA00022741"/>
    </source>
</evidence>
<evidence type="ECO:0000259" key="12">
    <source>
        <dbReference type="PROSITE" id="PS50112"/>
    </source>
</evidence>
<evidence type="ECO:0000256" key="8">
    <source>
        <dbReference type="ARBA" id="ARBA00059827"/>
    </source>
</evidence>
<sequence length="896" mass="98420">MRTQQLSHSSYAIAVLCTWLGFILAALPLCGWLIDSRFLARLVVGSQPTWPLVSVGYIALAASLLATIMTKQRLAIALISIPALFGIAAVIKHVLNIGPHLDHFVLRESISQSQAPVAGAPGYHAAITFLLLTTGVALANLHGHRSGRIMSILASLTLGFSTLSASLILQGAGRIDTDWGPLVGSLPAALSSAFLSIGLLAWRAESGWSDLINNEGAEWRAMRLAFPVALTAPTLILTLRFWLIRSGTLAPLPAEFLSLGLTVLVVSGMLFWCVNMVIQERASVQEFRSALDSTAVALTDPDGRILHWSRGCVDLYGWTADEAIGRHKRDLVAPGVFPSAQDHTDGHTELVEISRDGRELRVLQQIRRLERRGTDAMLVMSMIDITERTRAQDALRESEARLAMAVDAHGIGIFDWDVKSGVIDWSAGAEERLGLEAGSLHDYDQWQALVDPDDLATINNQIDDATRTKADRFGFKFRINQPDGSMRSIEGSARAFYDEAGELIRTLGVNVDVTQREEREARLQAREAQLVSVLETVPDAMVVINDSGQILSFSRTAEQLFGYSAEEVIGRNISILTPTEHQDKHTSYLTRYLTTGDKRVIGNNRLLTAIAADGREIPIELRVGEAIAAGERLFTGFIRDISQRLDNEERLNTLRSELTHLSRLGAMGEMAAGLAHELNQPLAASANFVATASLLLEEDAESEQVREMLDQARAQVLRAGDIIRRLRDFVSRRDSEVRAERVDDTLRDAVALVLVGQKQLDVTVRYELDPTAVFMFADRVQIQQVLVNLLRNALEAMRSADVRHMNIMMQSNVVDPETVEIAISDNGPGLPADFFQENHAPFFSTKGEASMGVGLSISRRIIEAHGGELMGENMPEGGARFRFTVPMINETELELP</sequence>
<dbReference type="GO" id="GO:0000155">
    <property type="term" value="F:phosphorelay sensor kinase activity"/>
    <property type="evidence" value="ECO:0007669"/>
    <property type="project" value="InterPro"/>
</dbReference>
<dbReference type="SMART" id="SM00387">
    <property type="entry name" value="HATPase_c"/>
    <property type="match status" value="1"/>
</dbReference>
<dbReference type="InterPro" id="IPR013767">
    <property type="entry name" value="PAS_fold"/>
</dbReference>
<keyword evidence="10" id="KW-1133">Transmembrane helix</keyword>
<dbReference type="InterPro" id="IPR000700">
    <property type="entry name" value="PAS-assoc_C"/>
</dbReference>
<keyword evidence="3" id="KW-0597">Phosphoprotein</keyword>
<keyword evidence="6" id="KW-0418">Kinase</keyword>
<dbReference type="InterPro" id="IPR052162">
    <property type="entry name" value="Sensor_kinase/Photoreceptor"/>
</dbReference>
<dbReference type="InterPro" id="IPR013655">
    <property type="entry name" value="PAS_fold_3"/>
</dbReference>
<dbReference type="GO" id="GO:0005524">
    <property type="term" value="F:ATP binding"/>
    <property type="evidence" value="ECO:0007669"/>
    <property type="project" value="UniProtKB-KW"/>
</dbReference>
<dbReference type="PANTHER" id="PTHR43304:SF1">
    <property type="entry name" value="PAC DOMAIN-CONTAINING PROTEIN"/>
    <property type="match status" value="1"/>
</dbReference>
<evidence type="ECO:0000256" key="3">
    <source>
        <dbReference type="ARBA" id="ARBA00022553"/>
    </source>
</evidence>
<dbReference type="PANTHER" id="PTHR43304">
    <property type="entry name" value="PHYTOCHROME-LIKE PROTEIN CPH1"/>
    <property type="match status" value="1"/>
</dbReference>
<feature type="domain" description="PAS" evidence="12">
    <location>
        <begin position="526"/>
        <end position="596"/>
    </location>
</feature>
<evidence type="ECO:0000256" key="2">
    <source>
        <dbReference type="ARBA" id="ARBA00012438"/>
    </source>
</evidence>
<dbReference type="CDD" id="cd00082">
    <property type="entry name" value="HisKA"/>
    <property type="match status" value="1"/>
</dbReference>
<dbReference type="Pfam" id="PF02518">
    <property type="entry name" value="HATPase_c"/>
    <property type="match status" value="1"/>
</dbReference>
<evidence type="ECO:0000256" key="6">
    <source>
        <dbReference type="ARBA" id="ARBA00022777"/>
    </source>
</evidence>
<dbReference type="InterPro" id="IPR003661">
    <property type="entry name" value="HisK_dim/P_dom"/>
</dbReference>
<dbReference type="CDD" id="cd00130">
    <property type="entry name" value="PAS"/>
    <property type="match status" value="3"/>
</dbReference>
<proteinExistence type="predicted"/>
<reference evidence="14 15" key="1">
    <citation type="submission" date="2017-03" db="EMBL/GenBank/DDBJ databases">
        <title>Genome sequence of Sphingomonas dokdonensis DSM 21029.</title>
        <authorList>
            <person name="Poehlein A."/>
            <person name="Wuebbeler J.H."/>
            <person name="Steinbuechel A."/>
            <person name="Daniel R."/>
        </authorList>
    </citation>
    <scope>NUCLEOTIDE SEQUENCE [LARGE SCALE GENOMIC DNA]</scope>
    <source>
        <strain evidence="14 15">DSM 21029</strain>
    </source>
</reference>
<dbReference type="InterPro" id="IPR004358">
    <property type="entry name" value="Sig_transdc_His_kin-like_C"/>
</dbReference>
<protein>
    <recommendedName>
        <fullName evidence="9">Sensor protein FixL</fullName>
        <ecNumber evidence="2">2.7.13.3</ecNumber>
    </recommendedName>
</protein>
<comment type="caution">
    <text evidence="14">The sequence shown here is derived from an EMBL/GenBank/DDBJ whole genome shotgun (WGS) entry which is preliminary data.</text>
</comment>
<dbReference type="InterPro" id="IPR013656">
    <property type="entry name" value="PAS_4"/>
</dbReference>
<dbReference type="InterPro" id="IPR005467">
    <property type="entry name" value="His_kinase_dom"/>
</dbReference>
<feature type="transmembrane region" description="Helical" evidence="10">
    <location>
        <begin position="123"/>
        <end position="141"/>
    </location>
</feature>
<dbReference type="Gene3D" id="6.10.250.2580">
    <property type="match status" value="1"/>
</dbReference>
<feature type="transmembrane region" description="Helical" evidence="10">
    <location>
        <begin position="49"/>
        <end position="68"/>
    </location>
</feature>
<dbReference type="NCBIfam" id="TIGR00229">
    <property type="entry name" value="sensory_box"/>
    <property type="match status" value="3"/>
</dbReference>
<feature type="transmembrane region" description="Helical" evidence="10">
    <location>
        <begin position="153"/>
        <end position="173"/>
    </location>
</feature>
<dbReference type="Gene3D" id="3.30.565.10">
    <property type="entry name" value="Histidine kinase-like ATPase, C-terminal domain"/>
    <property type="match status" value="1"/>
</dbReference>
<dbReference type="SMART" id="SM00388">
    <property type="entry name" value="HisKA"/>
    <property type="match status" value="1"/>
</dbReference>
<dbReference type="Gene3D" id="2.10.70.100">
    <property type="match status" value="1"/>
</dbReference>
<comment type="function">
    <text evidence="8">Putative oxygen sensor; modulates the activity of FixJ, a transcriptional activator of nitrogen fixation fixK gene. FixL probably acts as a kinase that phosphorylates FixJ.</text>
</comment>
<dbReference type="GO" id="GO:0006355">
    <property type="term" value="P:regulation of DNA-templated transcription"/>
    <property type="evidence" value="ECO:0007669"/>
    <property type="project" value="InterPro"/>
</dbReference>
<dbReference type="SUPFAM" id="SSF47384">
    <property type="entry name" value="Homodimeric domain of signal transducing histidine kinase"/>
    <property type="match status" value="1"/>
</dbReference>
<dbReference type="Gene3D" id="1.10.287.130">
    <property type="match status" value="1"/>
</dbReference>
<feature type="transmembrane region" description="Helical" evidence="10">
    <location>
        <begin position="223"/>
        <end position="244"/>
    </location>
</feature>
<feature type="transmembrane region" description="Helical" evidence="10">
    <location>
        <begin position="75"/>
        <end position="95"/>
    </location>
</feature>
<keyword evidence="4 14" id="KW-0808">Transferase</keyword>
<evidence type="ECO:0000256" key="9">
    <source>
        <dbReference type="ARBA" id="ARBA00070616"/>
    </source>
</evidence>
<dbReference type="SMART" id="SM00091">
    <property type="entry name" value="PAS"/>
    <property type="match status" value="3"/>
</dbReference>
<dbReference type="InterPro" id="IPR035965">
    <property type="entry name" value="PAS-like_dom_sf"/>
</dbReference>
<dbReference type="PRINTS" id="PR00344">
    <property type="entry name" value="BCTRLSENSOR"/>
</dbReference>
<comment type="catalytic activity">
    <reaction evidence="1">
        <text>ATP + protein L-histidine = ADP + protein N-phospho-L-histidine.</text>
        <dbReference type="EC" id="2.7.13.3"/>
    </reaction>
</comment>
<dbReference type="PROSITE" id="PS50113">
    <property type="entry name" value="PAC"/>
    <property type="match status" value="2"/>
</dbReference>
<dbReference type="SUPFAM" id="SSF55874">
    <property type="entry name" value="ATPase domain of HSP90 chaperone/DNA topoisomerase II/histidine kinase"/>
    <property type="match status" value="1"/>
</dbReference>
<feature type="domain" description="PAC" evidence="13">
    <location>
        <begin position="344"/>
        <end position="397"/>
    </location>
</feature>
<dbReference type="Gene3D" id="3.30.450.20">
    <property type="entry name" value="PAS domain"/>
    <property type="match status" value="3"/>
</dbReference>
<dbReference type="Proteomes" id="UP000197290">
    <property type="component" value="Unassembled WGS sequence"/>
</dbReference>
<keyword evidence="15" id="KW-1185">Reference proteome</keyword>